<dbReference type="EMBL" id="SZZH01000001">
    <property type="protein sequence ID" value="TKV61875.1"/>
    <property type="molecule type" value="Genomic_DNA"/>
</dbReference>
<sequence>MFSDALSAWLDDKVMAKFATLDAKNTAFAALSTAQKRGTLFWVDGLGAFLQRSADSAVRLMTGDMETQSDVYGGTTEPTGLMLIPFPKPFDSGRTPVVTCSHATTDTGAPPLTVRPYIKAGYTTKDNFHVSVKNADGSIAGKVYLDVSWIAHGPSKPLT</sequence>
<name>A0A4V6CSK7_9ACTN</name>
<gene>
    <name evidence="1" type="ORF">FDO65_10145</name>
</gene>
<comment type="caution">
    <text evidence="1">The sequence shown here is derived from an EMBL/GenBank/DDBJ whole genome shotgun (WGS) entry which is preliminary data.</text>
</comment>
<proteinExistence type="predicted"/>
<keyword evidence="2" id="KW-1185">Reference proteome</keyword>
<dbReference type="Proteomes" id="UP000306985">
    <property type="component" value="Unassembled WGS sequence"/>
</dbReference>
<dbReference type="AlphaFoldDB" id="A0A4V6CSK7"/>
<accession>A0A4V6CSK7</accession>
<dbReference type="InterPro" id="IPR037221">
    <property type="entry name" value="H-type_lectin_dom_sf"/>
</dbReference>
<evidence type="ECO:0000313" key="2">
    <source>
        <dbReference type="Proteomes" id="UP000306985"/>
    </source>
</evidence>
<evidence type="ECO:0008006" key="3">
    <source>
        <dbReference type="Google" id="ProtNLM"/>
    </source>
</evidence>
<reference evidence="1 2" key="1">
    <citation type="submission" date="2019-05" db="EMBL/GenBank/DDBJ databases">
        <title>Nakamurella sp. N5BH11, whole genome shotgun sequence.</title>
        <authorList>
            <person name="Tuo L."/>
        </authorList>
    </citation>
    <scope>NUCLEOTIDE SEQUENCE [LARGE SCALE GENOMIC DNA]</scope>
    <source>
        <strain evidence="1 2">N5BH11</strain>
    </source>
</reference>
<dbReference type="Gene3D" id="2.60.40.2080">
    <property type="match status" value="1"/>
</dbReference>
<protein>
    <recommendedName>
        <fullName evidence="3">H-type lectin domain-containing protein</fullName>
    </recommendedName>
</protein>
<dbReference type="RefSeq" id="WP_137449180.1">
    <property type="nucleotide sequence ID" value="NZ_SZZH01000001.1"/>
</dbReference>
<dbReference type="SUPFAM" id="SSF141086">
    <property type="entry name" value="Agglutinin HPA-like"/>
    <property type="match status" value="1"/>
</dbReference>
<evidence type="ECO:0000313" key="1">
    <source>
        <dbReference type="EMBL" id="TKV61875.1"/>
    </source>
</evidence>
<organism evidence="1 2">
    <name type="scientific">Nakamurella flava</name>
    <dbReference type="NCBI Taxonomy" id="2576308"/>
    <lineage>
        <taxon>Bacteria</taxon>
        <taxon>Bacillati</taxon>
        <taxon>Actinomycetota</taxon>
        <taxon>Actinomycetes</taxon>
        <taxon>Nakamurellales</taxon>
        <taxon>Nakamurellaceae</taxon>
        <taxon>Nakamurella</taxon>
    </lineage>
</organism>